<accession>B9XA82</accession>
<evidence type="ECO:0000256" key="2">
    <source>
        <dbReference type="ARBA" id="ARBA00022723"/>
    </source>
</evidence>
<keyword evidence="2 4" id="KW-0479">Metal-binding</keyword>
<name>B9XA82_PEDPL</name>
<dbReference type="SUPFAM" id="SSF48371">
    <property type="entry name" value="ARM repeat"/>
    <property type="match status" value="1"/>
</dbReference>
<dbReference type="SUPFAM" id="SSF50952">
    <property type="entry name" value="Soluble quinoprotein glucose dehydrogenase"/>
    <property type="match status" value="1"/>
</dbReference>
<dbReference type="InterPro" id="IPR016024">
    <property type="entry name" value="ARM-type_fold"/>
</dbReference>
<dbReference type="Proteomes" id="UP000003688">
    <property type="component" value="Unassembled WGS sequence"/>
</dbReference>
<dbReference type="InterPro" id="IPR036909">
    <property type="entry name" value="Cyt_c-like_dom_sf"/>
</dbReference>
<dbReference type="GO" id="GO:0046872">
    <property type="term" value="F:metal ion binding"/>
    <property type="evidence" value="ECO:0007669"/>
    <property type="project" value="UniProtKB-KW"/>
</dbReference>
<dbReference type="Gene3D" id="1.25.10.10">
    <property type="entry name" value="Leucine-rich Repeat Variant"/>
    <property type="match status" value="1"/>
</dbReference>
<keyword evidence="1 4" id="KW-0349">Heme</keyword>
<keyword evidence="8" id="KW-1185">Reference proteome</keyword>
<keyword evidence="5" id="KW-0732">Signal</keyword>
<dbReference type="InterPro" id="IPR011042">
    <property type="entry name" value="6-blade_b-propeller_TolB-like"/>
</dbReference>
<evidence type="ECO:0000256" key="3">
    <source>
        <dbReference type="ARBA" id="ARBA00023004"/>
    </source>
</evidence>
<dbReference type="Gene3D" id="2.120.10.30">
    <property type="entry name" value="TolB, C-terminal domain"/>
    <property type="match status" value="2"/>
</dbReference>
<feature type="chain" id="PRO_5002892874" evidence="5">
    <location>
        <begin position="19"/>
        <end position="851"/>
    </location>
</feature>
<organism evidence="7 8">
    <name type="scientific">Pedosphaera parvula (strain Ellin514)</name>
    <dbReference type="NCBI Taxonomy" id="320771"/>
    <lineage>
        <taxon>Bacteria</taxon>
        <taxon>Pseudomonadati</taxon>
        <taxon>Verrucomicrobiota</taxon>
        <taxon>Pedosphaerae</taxon>
        <taxon>Pedosphaerales</taxon>
        <taxon>Pedosphaeraceae</taxon>
        <taxon>Pedosphaera</taxon>
    </lineage>
</organism>
<evidence type="ECO:0000256" key="4">
    <source>
        <dbReference type="PROSITE-ProRule" id="PRU00433"/>
    </source>
</evidence>
<dbReference type="Pfam" id="PF23500">
    <property type="entry name" value="DUF7133"/>
    <property type="match status" value="1"/>
</dbReference>
<evidence type="ECO:0000256" key="1">
    <source>
        <dbReference type="ARBA" id="ARBA00022617"/>
    </source>
</evidence>
<dbReference type="AlphaFoldDB" id="B9XA82"/>
<dbReference type="PANTHER" id="PTHR33546:SF1">
    <property type="entry name" value="LARGE, MULTIFUNCTIONAL SECRETED PROTEIN"/>
    <property type="match status" value="1"/>
</dbReference>
<dbReference type="Pfam" id="PF13442">
    <property type="entry name" value="Cytochrome_CBB3"/>
    <property type="match status" value="1"/>
</dbReference>
<evidence type="ECO:0000256" key="5">
    <source>
        <dbReference type="SAM" id="SignalP"/>
    </source>
</evidence>
<dbReference type="InterPro" id="IPR013428">
    <property type="entry name" value="Membrane-bound_put_N"/>
</dbReference>
<dbReference type="Gene3D" id="1.10.760.10">
    <property type="entry name" value="Cytochrome c-like domain"/>
    <property type="match status" value="1"/>
</dbReference>
<feature type="domain" description="Cytochrome c" evidence="6">
    <location>
        <begin position="726"/>
        <end position="816"/>
    </location>
</feature>
<keyword evidence="3 4" id="KW-0408">Iron</keyword>
<dbReference type="InterPro" id="IPR011041">
    <property type="entry name" value="Quinoprot_gluc/sorb_DH_b-prop"/>
</dbReference>
<dbReference type="InterPro" id="IPR011989">
    <property type="entry name" value="ARM-like"/>
</dbReference>
<dbReference type="GO" id="GO:0009055">
    <property type="term" value="F:electron transfer activity"/>
    <property type="evidence" value="ECO:0007669"/>
    <property type="project" value="InterPro"/>
</dbReference>
<dbReference type="NCBIfam" id="TIGR02604">
    <property type="entry name" value="Piru_Ver_Nterm"/>
    <property type="match status" value="2"/>
</dbReference>
<proteinExistence type="predicted"/>
<protein>
    <submittedName>
        <fullName evidence="7">Membrane-bound dehydrogenase domain protein</fullName>
    </submittedName>
</protein>
<dbReference type="SUPFAM" id="SSF46626">
    <property type="entry name" value="Cytochrome c"/>
    <property type="match status" value="1"/>
</dbReference>
<comment type="caution">
    <text evidence="7">The sequence shown here is derived from an EMBL/GenBank/DDBJ whole genome shotgun (WGS) entry which is preliminary data.</text>
</comment>
<dbReference type="EMBL" id="ABOX02000001">
    <property type="protein sequence ID" value="EEF63423.1"/>
    <property type="molecule type" value="Genomic_DNA"/>
</dbReference>
<evidence type="ECO:0000313" key="8">
    <source>
        <dbReference type="Proteomes" id="UP000003688"/>
    </source>
</evidence>
<feature type="signal peptide" evidence="5">
    <location>
        <begin position="1"/>
        <end position="18"/>
    </location>
</feature>
<evidence type="ECO:0000259" key="6">
    <source>
        <dbReference type="PROSITE" id="PS51007"/>
    </source>
</evidence>
<dbReference type="PROSITE" id="PS51007">
    <property type="entry name" value="CYTC"/>
    <property type="match status" value="1"/>
</dbReference>
<dbReference type="OrthoDB" id="174301at2"/>
<dbReference type="GO" id="GO:0020037">
    <property type="term" value="F:heme binding"/>
    <property type="evidence" value="ECO:0007669"/>
    <property type="project" value="InterPro"/>
</dbReference>
<gene>
    <name evidence="7" type="ORF">Cflav_PD6058</name>
</gene>
<dbReference type="Pfam" id="PF13646">
    <property type="entry name" value="HEAT_2"/>
    <property type="match status" value="1"/>
</dbReference>
<dbReference type="InterPro" id="IPR009056">
    <property type="entry name" value="Cyt_c-like_dom"/>
</dbReference>
<dbReference type="RefSeq" id="WP_007412730.1">
    <property type="nucleotide sequence ID" value="NZ_ABOX02000001.1"/>
</dbReference>
<evidence type="ECO:0000313" key="7">
    <source>
        <dbReference type="EMBL" id="EEF63423.1"/>
    </source>
</evidence>
<reference evidence="7 8" key="1">
    <citation type="journal article" date="2011" name="J. Bacteriol.">
        <title>Genome sequence of 'Pedosphaera parvula' Ellin514, an aerobic Verrucomicrobial isolate from pasture soil.</title>
        <authorList>
            <person name="Kant R."/>
            <person name="van Passel M.W."/>
            <person name="Sangwan P."/>
            <person name="Palva A."/>
            <person name="Lucas S."/>
            <person name="Copeland A."/>
            <person name="Lapidus A."/>
            <person name="Glavina Del Rio T."/>
            <person name="Dalin E."/>
            <person name="Tice H."/>
            <person name="Bruce D."/>
            <person name="Goodwin L."/>
            <person name="Pitluck S."/>
            <person name="Chertkov O."/>
            <person name="Larimer F.W."/>
            <person name="Land M.L."/>
            <person name="Hauser L."/>
            <person name="Brettin T.S."/>
            <person name="Detter J.C."/>
            <person name="Han S."/>
            <person name="de Vos W.M."/>
            <person name="Janssen P.H."/>
            <person name="Smidt H."/>
        </authorList>
    </citation>
    <scope>NUCLEOTIDE SEQUENCE [LARGE SCALE GENOMIC DNA]</scope>
    <source>
        <strain evidence="7 8">Ellin514</strain>
    </source>
</reference>
<dbReference type="STRING" id="320771.Cflav_PD6058"/>
<sequence length="851" mass="94400" precursor="true">MLLRTLIPCLFLASAVYAQQGDRPGEVQNQPAFPIPPAPVLSADEALKTFKLAPGFKIQLVASEPLVQDPVAIAFDPDGRLWVVEMRGYMPNVDGSGEGEQKGRIVILEDTDGDGKMDKSTVFADDLFLPRAIALVRGGALVAESPKLWFLRDTNGDGKADERIEVAKDYGNRNSPEHDANGLLWGLDNWIYSANFTTRYRSLEEDWKKGPTAFRGQWGISQDDFGRLFFNANEDQLRCDLVPSAYLYRNPNYRTPMGINFQAIKEQSVWPVRVNPGVNRGYRPGQLRTNGTLATFTAACSPLVYRGNNFPAEFHGNVFVCEPAGNLVHRDILEEKDGVINAKRAYENSEFLASSDERFRPVNLSVGPDGALYVVDMYRGVLQHRIFVTSYLRQQILSRGLEKPVDKGRIYRVAHEGTPLDAKPHLAKASSTELVQYLSHANAWYRETAQRLLVERNDASVASELKKLATNATNPVTRVHALWTLDGIGQLDEQTLLAQLKCQYPKVRATAIRLMEPLFKSEDRAEVLTRLSEAVTNDKDADVQIQLALTLGEVADPVAEQEMLEIAKQSSGIPLVREALISGLVVHELEFTEKLLADKSWEQKQPGREEMLRSLAQCVFTEGKTKRIEQLLGLVAKQNETFAWRQLALLDGMTTSAPAKGKGKSVVRVKRIKFAAEPAALAALSKSGDAKLRDRVEKLAELITWPGQPGYEPDPPVVPLTEAQLVLFNSGKTLFEGTCAQCHQPHGLGQEGLAPPLVDSEWVLGPDKRLARIALNGVHGPLNVKGRKYEMDMPAFGSAFTDDQVAAILTYIRRSWDHSASAVTPDTVKAVRTETAKREEAWSESELLKVR</sequence>
<dbReference type="InterPro" id="IPR055557">
    <property type="entry name" value="DUF7133"/>
</dbReference>
<dbReference type="PANTHER" id="PTHR33546">
    <property type="entry name" value="LARGE, MULTIFUNCTIONAL SECRETED PROTEIN-RELATED"/>
    <property type="match status" value="1"/>
</dbReference>